<reference evidence="1 2" key="1">
    <citation type="submission" date="2017-11" db="EMBL/GenBank/DDBJ databases">
        <title>Bacillus camelliae sp. nov., isolated from pu'er tea.</title>
        <authorList>
            <person name="Niu L."/>
        </authorList>
    </citation>
    <scope>NUCLEOTIDE SEQUENCE [LARGE SCALE GENOMIC DNA]</scope>
    <source>
        <strain evidence="1 2">7578-1</strain>
    </source>
</reference>
<dbReference type="OrthoDB" id="9770068at2"/>
<comment type="caution">
    <text evidence="1">The sequence shown here is derived from an EMBL/GenBank/DDBJ whole genome shotgun (WGS) entry which is preliminary data.</text>
</comment>
<dbReference type="NCBIfam" id="NF006160">
    <property type="entry name" value="PRK08304.1"/>
    <property type="match status" value="1"/>
</dbReference>
<evidence type="ECO:0000313" key="1">
    <source>
        <dbReference type="EMBL" id="PKR86784.1"/>
    </source>
</evidence>
<keyword evidence="2" id="KW-1185">Reference proteome</keyword>
<evidence type="ECO:0000313" key="2">
    <source>
        <dbReference type="Proteomes" id="UP000233440"/>
    </source>
</evidence>
<dbReference type="EMBL" id="PIQO01000001">
    <property type="protein sequence ID" value="PKR86784.1"/>
    <property type="molecule type" value="Genomic_DNA"/>
</dbReference>
<dbReference type="PIRSF" id="PIRSF011570">
    <property type="entry name" value="SpoVAD"/>
    <property type="match status" value="1"/>
</dbReference>
<accession>A0A2N3LQI0</accession>
<dbReference type="GO" id="GO:0016746">
    <property type="term" value="F:acyltransferase activity"/>
    <property type="evidence" value="ECO:0007669"/>
    <property type="project" value="InterPro"/>
</dbReference>
<dbReference type="NCBIfam" id="NF009069">
    <property type="entry name" value="PRK12404.1"/>
    <property type="match status" value="1"/>
</dbReference>
<gene>
    <name evidence="1" type="primary">spoVAD</name>
    <name evidence="1" type="ORF">CWO92_01610</name>
</gene>
<dbReference type="NCBIfam" id="TIGR02845">
    <property type="entry name" value="spore_V_AD"/>
    <property type="match status" value="1"/>
</dbReference>
<dbReference type="Proteomes" id="UP000233440">
    <property type="component" value="Unassembled WGS sequence"/>
</dbReference>
<dbReference type="AlphaFoldDB" id="A0A2N3LQI0"/>
<dbReference type="InterPro" id="IPR016039">
    <property type="entry name" value="Thiolase-like"/>
</dbReference>
<name>A0A2N3LQI0_9BACI</name>
<dbReference type="InterPro" id="IPR010894">
    <property type="entry name" value="SpoVAD"/>
</dbReference>
<proteinExistence type="predicted"/>
<dbReference type="Pfam" id="PF07451">
    <property type="entry name" value="SpoVAD"/>
    <property type="match status" value="1"/>
</dbReference>
<dbReference type="SUPFAM" id="SSF53901">
    <property type="entry name" value="Thiolase-like"/>
    <property type="match status" value="1"/>
</dbReference>
<protein>
    <submittedName>
        <fullName evidence="1">Stage V sporulation protein AD</fullName>
    </submittedName>
</protein>
<dbReference type="RefSeq" id="WP_101352433.1">
    <property type="nucleotide sequence ID" value="NZ_PIQO01000001.1"/>
</dbReference>
<dbReference type="InterPro" id="IPR038369">
    <property type="entry name" value="SpoVAD_sf"/>
</dbReference>
<organism evidence="1 2">
    <name type="scientific">Heyndrickxia camelliae</name>
    <dbReference type="NCBI Taxonomy" id="1707093"/>
    <lineage>
        <taxon>Bacteria</taxon>
        <taxon>Bacillati</taxon>
        <taxon>Bacillota</taxon>
        <taxon>Bacilli</taxon>
        <taxon>Bacillales</taxon>
        <taxon>Bacillaceae</taxon>
        <taxon>Heyndrickxia</taxon>
    </lineage>
</organism>
<dbReference type="Gene3D" id="3.40.47.40">
    <property type="entry name" value="Stage V sporulation protein AD"/>
    <property type="match status" value="1"/>
</dbReference>
<sequence length="340" mass="36770">MLKGAQTWVFNSKPAILSTGVVGGPFEKNGNLAEDFDKFYEDLWMGQDSYEKAQRILIEDAVDIILQKEGIKEEKVQFFITGDLINQITPSSFAARTNQIPNLGLFSACATSMEGLALAAFLINYQGAKRIITGASSHNASAEKQFRYPTEYGGQKPPTAQWTVTGAGFALIGSGNEAAEKQPHPRILSATIGKVIDLGISDPFNMGGAMAPAAVDTIERHLQDLQIDPSYYDLIVTGDLATIGRSIALELFEQKGIPIKEEQFKDCGLLIYKKNQPVQSGASGPGCSATVLYGHLLNQMKSGRLKRILVVATGALLSPLSFQQKDTIPCIAHAVAIEYI</sequence>